<accession>A0A834XXD4</accession>
<keyword evidence="2" id="KW-1185">Reference proteome</keyword>
<evidence type="ECO:0000313" key="2">
    <source>
        <dbReference type="Proteomes" id="UP000639338"/>
    </source>
</evidence>
<proteinExistence type="predicted"/>
<dbReference type="OrthoDB" id="65569at2759"/>
<comment type="caution">
    <text evidence="1">The sequence shown here is derived from an EMBL/GenBank/DDBJ whole genome shotgun (WGS) entry which is preliminary data.</text>
</comment>
<name>A0A834XXD4_APHGI</name>
<protein>
    <submittedName>
        <fullName evidence="1">Uncharacterized protein</fullName>
    </submittedName>
</protein>
<organism evidence="1 2">
    <name type="scientific">Aphidius gifuensis</name>
    <name type="common">Parasitoid wasp</name>
    <dbReference type="NCBI Taxonomy" id="684658"/>
    <lineage>
        <taxon>Eukaryota</taxon>
        <taxon>Metazoa</taxon>
        <taxon>Ecdysozoa</taxon>
        <taxon>Arthropoda</taxon>
        <taxon>Hexapoda</taxon>
        <taxon>Insecta</taxon>
        <taxon>Pterygota</taxon>
        <taxon>Neoptera</taxon>
        <taxon>Endopterygota</taxon>
        <taxon>Hymenoptera</taxon>
        <taxon>Apocrita</taxon>
        <taxon>Ichneumonoidea</taxon>
        <taxon>Braconidae</taxon>
        <taxon>Aphidiinae</taxon>
        <taxon>Aphidius</taxon>
    </lineage>
</organism>
<gene>
    <name evidence="1" type="ORF">HCN44_011357</name>
</gene>
<reference evidence="1 2" key="1">
    <citation type="submission" date="2020-08" db="EMBL/GenBank/DDBJ databases">
        <title>Aphidius gifuensis genome sequencing and assembly.</title>
        <authorList>
            <person name="Du Z."/>
        </authorList>
    </citation>
    <scope>NUCLEOTIDE SEQUENCE [LARGE SCALE GENOMIC DNA]</scope>
    <source>
        <strain evidence="1">YNYX2018</strain>
        <tissue evidence="1">Adults</tissue>
    </source>
</reference>
<evidence type="ECO:0000313" key="1">
    <source>
        <dbReference type="EMBL" id="KAF7994088.1"/>
    </source>
</evidence>
<sequence length="172" mass="19996">MEHYSFETHYLKKDLEMMKQKAAEVWTTVVNGIVIKLDECVEKLAQFKKISPDNDDTNKNNGINISKICRDFLPSGCIDMPSVKEDRMKLDRKFGEVITLFKSINGVTNVKVNKELQFDIDKNKLDKNNDAEKQIEILRQYSLQFNACIDIISKEKKKTSKMKIQEQEKLTT</sequence>
<dbReference type="Proteomes" id="UP000639338">
    <property type="component" value="Unassembled WGS sequence"/>
</dbReference>
<dbReference type="AlphaFoldDB" id="A0A834XXD4"/>
<dbReference type="EMBL" id="JACMRX010000003">
    <property type="protein sequence ID" value="KAF7994088.1"/>
    <property type="molecule type" value="Genomic_DNA"/>
</dbReference>